<dbReference type="Gene3D" id="3.40.50.720">
    <property type="entry name" value="NAD(P)-binding Rossmann-like Domain"/>
    <property type="match status" value="1"/>
</dbReference>
<evidence type="ECO:0000313" key="5">
    <source>
        <dbReference type="Proteomes" id="UP001377567"/>
    </source>
</evidence>
<dbReference type="FunFam" id="3.40.50.720:FF:000191">
    <property type="entry name" value="Methylglyoxal reductase (NADPH-dependent)"/>
    <property type="match status" value="1"/>
</dbReference>
<comment type="caution">
    <text evidence="4">The sequence shown here is derived from an EMBL/GenBank/DDBJ whole genome shotgun (WGS) entry which is preliminary data.</text>
</comment>
<name>A0AAV5S3X5_MAUHU</name>
<dbReference type="Pfam" id="PF01370">
    <property type="entry name" value="Epimerase"/>
    <property type="match status" value="1"/>
</dbReference>
<dbReference type="SUPFAM" id="SSF51735">
    <property type="entry name" value="NAD(P)-binding Rossmann-fold domains"/>
    <property type="match status" value="1"/>
</dbReference>
<evidence type="ECO:0000256" key="2">
    <source>
        <dbReference type="ARBA" id="ARBA00023445"/>
    </source>
</evidence>
<evidence type="ECO:0000259" key="3">
    <source>
        <dbReference type="Pfam" id="PF01370"/>
    </source>
</evidence>
<dbReference type="PANTHER" id="PTHR10366:SF844">
    <property type="entry name" value="NADPH-DEPENDENT METHYLGLYOXAL REDUCTASE GRE2"/>
    <property type="match status" value="1"/>
</dbReference>
<keyword evidence="1" id="KW-0560">Oxidoreductase</keyword>
<keyword evidence="5" id="KW-1185">Reference proteome</keyword>
<comment type="similarity">
    <text evidence="2">Belongs to the NAD(P)-dependent epimerase/dehydratase family. Dihydroflavonol-4-reductase subfamily.</text>
</comment>
<dbReference type="InterPro" id="IPR001509">
    <property type="entry name" value="Epimerase_deHydtase"/>
</dbReference>
<protein>
    <recommendedName>
        <fullName evidence="3">NAD-dependent epimerase/dehydratase domain-containing protein</fullName>
    </recommendedName>
</protein>
<feature type="domain" description="NAD-dependent epimerase/dehydratase" evidence="3">
    <location>
        <begin position="3"/>
        <end position="260"/>
    </location>
</feature>
<dbReference type="Proteomes" id="UP001377567">
    <property type="component" value="Unassembled WGS sequence"/>
</dbReference>
<dbReference type="InterPro" id="IPR036291">
    <property type="entry name" value="NAD(P)-bd_dom_sf"/>
</dbReference>
<evidence type="ECO:0000313" key="4">
    <source>
        <dbReference type="EMBL" id="GMM57957.1"/>
    </source>
</evidence>
<organism evidence="4 5">
    <name type="scientific">Maudiozyma humilis</name>
    <name type="common">Sour dough yeast</name>
    <name type="synonym">Kazachstania humilis</name>
    <dbReference type="NCBI Taxonomy" id="51915"/>
    <lineage>
        <taxon>Eukaryota</taxon>
        <taxon>Fungi</taxon>
        <taxon>Dikarya</taxon>
        <taxon>Ascomycota</taxon>
        <taxon>Saccharomycotina</taxon>
        <taxon>Saccharomycetes</taxon>
        <taxon>Saccharomycetales</taxon>
        <taxon>Saccharomycetaceae</taxon>
        <taxon>Maudiozyma</taxon>
    </lineage>
</organism>
<reference evidence="4 5" key="1">
    <citation type="journal article" date="2023" name="Elife">
        <title>Identification of key yeast species and microbe-microbe interactions impacting larval growth of Drosophila in the wild.</title>
        <authorList>
            <person name="Mure A."/>
            <person name="Sugiura Y."/>
            <person name="Maeda R."/>
            <person name="Honda K."/>
            <person name="Sakurai N."/>
            <person name="Takahashi Y."/>
            <person name="Watada M."/>
            <person name="Katoh T."/>
            <person name="Gotoh A."/>
            <person name="Gotoh Y."/>
            <person name="Taniguchi I."/>
            <person name="Nakamura K."/>
            <person name="Hayashi T."/>
            <person name="Katayama T."/>
            <person name="Uemura T."/>
            <person name="Hattori Y."/>
        </authorList>
    </citation>
    <scope>NUCLEOTIDE SEQUENCE [LARGE SCALE GENOMIC DNA]</scope>
    <source>
        <strain evidence="4 5">KH-74</strain>
    </source>
</reference>
<evidence type="ECO:0000256" key="1">
    <source>
        <dbReference type="ARBA" id="ARBA00023002"/>
    </source>
</evidence>
<sequence>MSVFVSGATGYIAQHVVSMLLEENYTVIGSARSQEKADHLMKLFGNNPKLSMVIVPDISKLDAFDEAFKQHGSEIKVVLHTASPFRFDVTEMERDLMIPARNGTLSILEAIKRFAPNSVERVVITSSFAAMKDSSKSNDKSFTFTEEIWNPDTWESCQVSGRSAYCGSKKFAEEAAWRFLTDNRDKVKFKMSTVNPVNVFGPQMFDSSITKKLNTSCEVINAIIKNGPNADIFEFNAQFVDVRDVAKAHMFAFQHNNTIDQRLLMTTGNFNTQDIVNQLNADFPQLKGWIPVGHPKNATNGTPWGASLDNSKTKAILGFEFIGFKKSVDDTAAQILRAGNI</sequence>
<accession>A0AAV5S3X5</accession>
<proteinExistence type="inferred from homology"/>
<dbReference type="InterPro" id="IPR050425">
    <property type="entry name" value="NAD(P)_dehydrat-like"/>
</dbReference>
<dbReference type="CDD" id="cd05227">
    <property type="entry name" value="AR_SDR_e"/>
    <property type="match status" value="1"/>
</dbReference>
<dbReference type="GO" id="GO:0016616">
    <property type="term" value="F:oxidoreductase activity, acting on the CH-OH group of donors, NAD or NADP as acceptor"/>
    <property type="evidence" value="ECO:0007669"/>
    <property type="project" value="TreeGrafter"/>
</dbReference>
<dbReference type="AlphaFoldDB" id="A0AAV5S3X5"/>
<gene>
    <name evidence="4" type="ORF">DAKH74_045730</name>
</gene>
<dbReference type="EMBL" id="BTGD01000018">
    <property type="protein sequence ID" value="GMM57957.1"/>
    <property type="molecule type" value="Genomic_DNA"/>
</dbReference>
<dbReference type="PANTHER" id="PTHR10366">
    <property type="entry name" value="NAD DEPENDENT EPIMERASE/DEHYDRATASE"/>
    <property type="match status" value="1"/>
</dbReference>